<protein>
    <recommendedName>
        <fullName evidence="4">serine-type D-Ala-D-Ala carboxypeptidase</fullName>
        <ecNumber evidence="4">3.4.16.4</ecNumber>
    </recommendedName>
</protein>
<evidence type="ECO:0000256" key="8">
    <source>
        <dbReference type="ARBA" id="ARBA00022801"/>
    </source>
</evidence>
<dbReference type="GO" id="GO:0009252">
    <property type="term" value="P:peptidoglycan biosynthetic process"/>
    <property type="evidence" value="ECO:0007669"/>
    <property type="project" value="UniProtKB-UniPathway"/>
</dbReference>
<dbReference type="PANTHER" id="PTHR21581">
    <property type="entry name" value="D-ALANYL-D-ALANINE CARBOXYPEPTIDASE"/>
    <property type="match status" value="1"/>
</dbReference>
<feature type="active site" evidence="13">
    <location>
        <position position="134"/>
    </location>
</feature>
<dbReference type="GO" id="GO:0071555">
    <property type="term" value="P:cell wall organization"/>
    <property type="evidence" value="ECO:0007669"/>
    <property type="project" value="UniProtKB-KW"/>
</dbReference>
<feature type="binding site" evidence="14">
    <location>
        <position position="240"/>
    </location>
    <ligand>
        <name>substrate</name>
    </ligand>
</feature>
<dbReference type="UniPathway" id="UPA00219"/>
<dbReference type="GO" id="GO:0009002">
    <property type="term" value="F:serine-type D-Ala-D-Ala carboxypeptidase activity"/>
    <property type="evidence" value="ECO:0007669"/>
    <property type="project" value="UniProtKB-EC"/>
</dbReference>
<evidence type="ECO:0000256" key="12">
    <source>
        <dbReference type="ARBA" id="ARBA00034000"/>
    </source>
</evidence>
<keyword evidence="8 17" id="KW-0378">Hydrolase</keyword>
<comment type="pathway">
    <text evidence="2">Cell wall biogenesis; peptidoglycan biosynthesis.</text>
</comment>
<evidence type="ECO:0000256" key="2">
    <source>
        <dbReference type="ARBA" id="ARBA00004752"/>
    </source>
</evidence>
<evidence type="ECO:0000256" key="15">
    <source>
        <dbReference type="RuleBase" id="RU004016"/>
    </source>
</evidence>
<dbReference type="Gene3D" id="2.60.410.10">
    <property type="entry name" value="D-Ala-D-Ala carboxypeptidase, C-terminal domain"/>
    <property type="match status" value="1"/>
</dbReference>
<reference evidence="17 18" key="1">
    <citation type="submission" date="2015-09" db="EMBL/GenBank/DDBJ databases">
        <title>Genome sequence of Oxobacter pfennigii DSM 3222.</title>
        <authorList>
            <person name="Poehlein A."/>
            <person name="Bengelsdorf F.R."/>
            <person name="Schiel-Bengelsdorf B."/>
            <person name="Duerre P."/>
            <person name="Daniel R."/>
        </authorList>
    </citation>
    <scope>NUCLEOTIDE SEQUENCE [LARGE SCALE GENOMIC DNA]</scope>
    <source>
        <strain evidence="17 18">DSM 3222</strain>
    </source>
</reference>
<dbReference type="Gene3D" id="3.40.710.10">
    <property type="entry name" value="DD-peptidase/beta-lactamase superfamily"/>
    <property type="match status" value="1"/>
</dbReference>
<organism evidence="17 18">
    <name type="scientific">Oxobacter pfennigii</name>
    <dbReference type="NCBI Taxonomy" id="36849"/>
    <lineage>
        <taxon>Bacteria</taxon>
        <taxon>Bacillati</taxon>
        <taxon>Bacillota</taxon>
        <taxon>Clostridia</taxon>
        <taxon>Eubacteriales</taxon>
        <taxon>Clostridiaceae</taxon>
        <taxon>Oxobacter</taxon>
    </lineage>
</organism>
<dbReference type="EMBL" id="LKET01000028">
    <property type="protein sequence ID" value="KPU44874.1"/>
    <property type="molecule type" value="Genomic_DNA"/>
</dbReference>
<sequence>MKRFSSKIFAFLLAVFTITIFTPPENSMALNLTPDSPASADTLNLDAKSTVLMEFSSGKVLYENKANEKLPPASITKIMTMLLTMEAVDSGKISLSDKVTISEYACSMGGTQLYLSPGEVRTVEELLKGVCVESANDAAVALAEFLEGSEEMFIQKMNERASELGMKDTHFSNSNGLPIDNHYTTAYDVALMSREVLKHEKILNYTTIWMETITEGRAEPFTMVNKNRLVKFYKGCDGLKTGSTSAAKFCISATAKRNDMRLIAVVMGSPTRDVRNRETSKLLDFGFARYEVIKLADKNDVLGKIKVLKGKESSVDVVPSGDFVVLVEKGSKKEINKDIKISEDLKAEIKKGEKVGEIVATRDGAEIGKMDVIALNAVPKANMGDLMKRTFICWLTFYKETA</sequence>
<dbReference type="SMART" id="SM00936">
    <property type="entry name" value="PBP5_C"/>
    <property type="match status" value="1"/>
</dbReference>
<dbReference type="PANTHER" id="PTHR21581:SF6">
    <property type="entry name" value="TRAFFICKING PROTEIN PARTICLE COMPLEX SUBUNIT 12"/>
    <property type="match status" value="1"/>
</dbReference>
<dbReference type="InterPro" id="IPR015956">
    <property type="entry name" value="Peniciliin-bd_prot_C_sf"/>
</dbReference>
<evidence type="ECO:0000313" key="17">
    <source>
        <dbReference type="EMBL" id="KPU44874.1"/>
    </source>
</evidence>
<evidence type="ECO:0000256" key="11">
    <source>
        <dbReference type="ARBA" id="ARBA00023316"/>
    </source>
</evidence>
<comment type="caution">
    <text evidence="17">The sequence shown here is derived from an EMBL/GenBank/DDBJ whole genome shotgun (WGS) entry which is preliminary data.</text>
</comment>
<dbReference type="GO" id="GO:0006508">
    <property type="term" value="P:proteolysis"/>
    <property type="evidence" value="ECO:0007669"/>
    <property type="project" value="UniProtKB-KW"/>
</dbReference>
<evidence type="ECO:0000256" key="3">
    <source>
        <dbReference type="ARBA" id="ARBA00007164"/>
    </source>
</evidence>
<comment type="function">
    <text evidence="1">Removes C-terminal D-alanyl residues from sugar-peptide cell wall precursors.</text>
</comment>
<evidence type="ECO:0000259" key="16">
    <source>
        <dbReference type="SMART" id="SM00936"/>
    </source>
</evidence>
<comment type="similarity">
    <text evidence="3 15">Belongs to the peptidase S11 family.</text>
</comment>
<evidence type="ECO:0000256" key="5">
    <source>
        <dbReference type="ARBA" id="ARBA00022645"/>
    </source>
</evidence>
<evidence type="ECO:0000313" key="18">
    <source>
        <dbReference type="Proteomes" id="UP000050326"/>
    </source>
</evidence>
<evidence type="ECO:0000256" key="13">
    <source>
        <dbReference type="PIRSR" id="PIRSR618044-1"/>
    </source>
</evidence>
<keyword evidence="10" id="KW-0573">Peptidoglycan synthesis</keyword>
<dbReference type="PATRIC" id="fig|36849.3.peg.1438"/>
<dbReference type="AlphaFoldDB" id="A0A0P8YYK2"/>
<dbReference type="RefSeq" id="WP_054874432.1">
    <property type="nucleotide sequence ID" value="NZ_LKET01000028.1"/>
</dbReference>
<dbReference type="SUPFAM" id="SSF56601">
    <property type="entry name" value="beta-lactamase/transpeptidase-like"/>
    <property type="match status" value="1"/>
</dbReference>
<feature type="domain" description="Peptidase S11 D-Ala-D-Ala carboxypeptidase A C-terminal" evidence="16">
    <location>
        <begin position="290"/>
        <end position="380"/>
    </location>
</feature>
<dbReference type="InterPro" id="IPR001967">
    <property type="entry name" value="Peptidase_S11_N"/>
</dbReference>
<dbReference type="EC" id="3.4.16.4" evidence="4"/>
<dbReference type="PRINTS" id="PR00725">
    <property type="entry name" value="DADACBPTASE1"/>
</dbReference>
<evidence type="ECO:0000256" key="7">
    <source>
        <dbReference type="ARBA" id="ARBA00022729"/>
    </source>
</evidence>
<keyword evidence="18" id="KW-1185">Reference proteome</keyword>
<evidence type="ECO:0000256" key="10">
    <source>
        <dbReference type="ARBA" id="ARBA00022984"/>
    </source>
</evidence>
<dbReference type="Proteomes" id="UP000050326">
    <property type="component" value="Unassembled WGS sequence"/>
</dbReference>
<dbReference type="InterPro" id="IPR018044">
    <property type="entry name" value="Peptidase_S11"/>
</dbReference>
<dbReference type="InterPro" id="IPR037167">
    <property type="entry name" value="Peptidase_S11_C_sf"/>
</dbReference>
<dbReference type="Pfam" id="PF00768">
    <property type="entry name" value="Peptidase_S11"/>
    <property type="match status" value="1"/>
</dbReference>
<keyword evidence="6" id="KW-0645">Protease</keyword>
<evidence type="ECO:0000256" key="1">
    <source>
        <dbReference type="ARBA" id="ARBA00003217"/>
    </source>
</evidence>
<dbReference type="GO" id="GO:0008360">
    <property type="term" value="P:regulation of cell shape"/>
    <property type="evidence" value="ECO:0007669"/>
    <property type="project" value="UniProtKB-KW"/>
</dbReference>
<gene>
    <name evidence="17" type="primary">dacF_2</name>
    <name evidence="17" type="ORF">OXPF_13520</name>
</gene>
<evidence type="ECO:0000256" key="14">
    <source>
        <dbReference type="PIRSR" id="PIRSR618044-2"/>
    </source>
</evidence>
<proteinExistence type="inferred from homology"/>
<dbReference type="Pfam" id="PF07943">
    <property type="entry name" value="PBP5_C"/>
    <property type="match status" value="1"/>
</dbReference>
<keyword evidence="7" id="KW-0732">Signal</keyword>
<dbReference type="InterPro" id="IPR012338">
    <property type="entry name" value="Beta-lactam/transpept-like"/>
</dbReference>
<feature type="active site" description="Proton acceptor" evidence="13">
    <location>
        <position position="77"/>
    </location>
</feature>
<name>A0A0P8YYK2_9CLOT</name>
<evidence type="ECO:0000256" key="4">
    <source>
        <dbReference type="ARBA" id="ARBA00012448"/>
    </source>
</evidence>
<keyword evidence="5 17" id="KW-0121">Carboxypeptidase</keyword>
<dbReference type="SUPFAM" id="SSF69189">
    <property type="entry name" value="Penicillin-binding protein associated domain"/>
    <property type="match status" value="1"/>
</dbReference>
<keyword evidence="9" id="KW-0133">Cell shape</keyword>
<evidence type="ECO:0000256" key="6">
    <source>
        <dbReference type="ARBA" id="ARBA00022670"/>
    </source>
</evidence>
<comment type="catalytic activity">
    <reaction evidence="12">
        <text>Preferential cleavage: (Ac)2-L-Lys-D-Ala-|-D-Ala. Also transpeptidation of peptidyl-alanyl moieties that are N-acyl substituents of D-alanine.</text>
        <dbReference type="EC" id="3.4.16.4"/>
    </reaction>
</comment>
<dbReference type="STRING" id="36849.OXPF_13520"/>
<accession>A0A0P8YYK2</accession>
<feature type="active site" description="Acyl-ester intermediate" evidence="13">
    <location>
        <position position="74"/>
    </location>
</feature>
<keyword evidence="11" id="KW-0961">Cell wall biogenesis/degradation</keyword>
<dbReference type="OrthoDB" id="9791132at2"/>
<dbReference type="InterPro" id="IPR012907">
    <property type="entry name" value="Peptidase_S11_C"/>
</dbReference>
<evidence type="ECO:0000256" key="9">
    <source>
        <dbReference type="ARBA" id="ARBA00022960"/>
    </source>
</evidence>